<dbReference type="GO" id="GO:0006508">
    <property type="term" value="P:proteolysis"/>
    <property type="evidence" value="ECO:0007669"/>
    <property type="project" value="UniProtKB-KW"/>
</dbReference>
<feature type="compositionally biased region" description="Acidic residues" evidence="9">
    <location>
        <begin position="838"/>
        <end position="853"/>
    </location>
</feature>
<dbReference type="InterPro" id="IPR050396">
    <property type="entry name" value="Glycosyltr_51/Transpeptidase"/>
</dbReference>
<reference evidence="13 14" key="1">
    <citation type="submission" date="2018-03" db="EMBL/GenBank/DDBJ databases">
        <title>Genomic Encyclopedia of Type Strains, Phase III (KMG-III): the genomes of soil and plant-associated and newly described type strains.</title>
        <authorList>
            <person name="Whitman W."/>
        </authorList>
    </citation>
    <scope>NUCLEOTIDE SEQUENCE [LARGE SCALE GENOMIC DNA]</scope>
    <source>
        <strain evidence="13 14">CGMCC 4.7104</strain>
    </source>
</reference>
<dbReference type="InterPro" id="IPR023346">
    <property type="entry name" value="Lysozyme-like_dom_sf"/>
</dbReference>
<dbReference type="InterPro" id="IPR036950">
    <property type="entry name" value="PBP_transglycosylase"/>
</dbReference>
<dbReference type="OrthoDB" id="7911552at2"/>
<keyword evidence="10" id="KW-0812">Transmembrane</keyword>
<evidence type="ECO:0000256" key="1">
    <source>
        <dbReference type="ARBA" id="ARBA00022645"/>
    </source>
</evidence>
<dbReference type="SUPFAM" id="SSF53955">
    <property type="entry name" value="Lysozyme-like"/>
    <property type="match status" value="1"/>
</dbReference>
<dbReference type="EMBL" id="PVNG01000010">
    <property type="protein sequence ID" value="PRX63572.1"/>
    <property type="molecule type" value="Genomic_DNA"/>
</dbReference>
<comment type="catalytic activity">
    <reaction evidence="8">
        <text>[GlcNAc-(1-&gt;4)-Mur2Ac(oyl-L-Ala-gamma-D-Glu-L-Lys-D-Ala-D-Ala)](n)-di-trans,octa-cis-undecaprenyl diphosphate + beta-D-GlcNAc-(1-&gt;4)-Mur2Ac(oyl-L-Ala-gamma-D-Glu-L-Lys-D-Ala-D-Ala)-di-trans,octa-cis-undecaprenyl diphosphate = [GlcNAc-(1-&gt;4)-Mur2Ac(oyl-L-Ala-gamma-D-Glu-L-Lys-D-Ala-D-Ala)](n+1)-di-trans,octa-cis-undecaprenyl diphosphate + di-trans,octa-cis-undecaprenyl diphosphate + H(+)</text>
        <dbReference type="Rhea" id="RHEA:23708"/>
        <dbReference type="Rhea" id="RHEA-COMP:9602"/>
        <dbReference type="Rhea" id="RHEA-COMP:9603"/>
        <dbReference type="ChEBI" id="CHEBI:15378"/>
        <dbReference type="ChEBI" id="CHEBI:58405"/>
        <dbReference type="ChEBI" id="CHEBI:60033"/>
        <dbReference type="ChEBI" id="CHEBI:78435"/>
        <dbReference type="EC" id="2.4.99.28"/>
    </reaction>
</comment>
<comment type="caution">
    <text evidence="13">The sequence shown here is derived from an EMBL/GenBank/DDBJ whole genome shotgun (WGS) entry which is preliminary data.</text>
</comment>
<evidence type="ECO:0000256" key="4">
    <source>
        <dbReference type="ARBA" id="ARBA00022679"/>
    </source>
</evidence>
<feature type="domain" description="Penicillin-binding protein transpeptidase" evidence="11">
    <location>
        <begin position="465"/>
        <end position="707"/>
    </location>
</feature>
<sequence>MNEGTGRPGRRRRSSSPRSLPQSGTPQTGEQGWDARQPPRRAEAAYEQTGAMAAQPYDEGPPRRSEQRQARAEQHQGPGDPYQRGGEQPPRSRARQDARAMGNQETIVSDGPRRSRRRGSGGPPEPPGPPAPPRDKDGGGRGGWRRFVPSWKIVVAGAVVLAAGLFGMIMVAYANTPVPNAAQAEALAQQSTIYYRDGKHVIAKLGYKREIVPIEKMADSVKDGAVAIENDTFYEDSGISISGIFRSAWMTATGQQLQGASTITQQMARGYYDGLSQEVSIKRKIMEIFVAVKLDDTMSKDEILATYLNTVNFGRAYGVEAAAKAYFGNRVTAAKLTPEQGAYLAARIQQPAWEPDAPELKARFNTVIQYMAEQWPEKYGNLPKTAKFPKTRKNAGDDGLGGLNGYMVEQVLKELKGRGLTPDMVKSGGYDIISTFDRKLMRAAQTAVKSTRKAFNMSTEFHGGLAAVDPKNGRVLAFYGGDDYLTDPWNEPFQSTKQAASAFKPYVLAAWLQAGYSLKSYVPGNQTVPKELPGQQKGGITNSHNVGAAVDVVKATAQSVNTAFVSMAYALPNKLDDVKNLVEAAGFNTQRMEDDVKVHHYQFAIGSALVTPVEQAAGYAIFANGGKYTRYHVVRQVKLNGKVAYPEQAPTKTVIDPGVAADSTIAMQEVLKSGTAAGKGLGARPAAGKTGTNNDEKEAWFVGYTPQISTAVGFYREECRTKSGKVVPPEHSNCPVFRKGSKKYGWNNPYTRPYEVSLRFEGAGPPTIAWQKFMQLAHEGLPIEQFPDRAEVGVAENIVPSPTPTPTPTPDGDNPFDTDNPFDQGDEDCFVNCGDNAGTDDDASIDDGLDEDTGGPASGDLDFSGGGAAPDARPTGTGPMYLRPEDQ</sequence>
<feature type="compositionally biased region" description="Low complexity" evidence="9">
    <location>
        <begin position="810"/>
        <end position="823"/>
    </location>
</feature>
<keyword evidence="14" id="KW-1185">Reference proteome</keyword>
<dbReference type="GO" id="GO:0009002">
    <property type="term" value="F:serine-type D-Ala-D-Ala carboxypeptidase activity"/>
    <property type="evidence" value="ECO:0007669"/>
    <property type="project" value="UniProtKB-EC"/>
</dbReference>
<gene>
    <name evidence="13" type="ORF">B0I32_11021</name>
</gene>
<keyword evidence="4" id="KW-0808">Transferase</keyword>
<dbReference type="InterPro" id="IPR001460">
    <property type="entry name" value="PCN-bd_Tpept"/>
</dbReference>
<feature type="compositionally biased region" description="Basic and acidic residues" evidence="9">
    <location>
        <begin position="60"/>
        <end position="74"/>
    </location>
</feature>
<comment type="catalytic activity">
    <reaction evidence="7">
        <text>Preferential cleavage: (Ac)2-L-Lys-D-Ala-|-D-Ala. Also transpeptidation of peptidyl-alanyl moieties that are N-acyl substituents of D-alanine.</text>
        <dbReference type="EC" id="3.4.16.4"/>
    </reaction>
</comment>
<protein>
    <submittedName>
        <fullName evidence="13">Membrane peptidoglycan carboxypeptidase</fullName>
    </submittedName>
</protein>
<name>A0A2T0MWU9_9ACTN</name>
<feature type="compositionally biased region" description="Polar residues" evidence="9">
    <location>
        <begin position="20"/>
        <end position="30"/>
    </location>
</feature>
<evidence type="ECO:0000313" key="13">
    <source>
        <dbReference type="EMBL" id="PRX63572.1"/>
    </source>
</evidence>
<dbReference type="GO" id="GO:0008955">
    <property type="term" value="F:peptidoglycan glycosyltransferase activity"/>
    <property type="evidence" value="ECO:0007669"/>
    <property type="project" value="UniProtKB-EC"/>
</dbReference>
<dbReference type="AlphaFoldDB" id="A0A2T0MWU9"/>
<keyword evidence="10" id="KW-0472">Membrane</keyword>
<dbReference type="InterPro" id="IPR001264">
    <property type="entry name" value="Glyco_trans_51"/>
</dbReference>
<feature type="compositionally biased region" description="Pro residues" evidence="9">
    <location>
        <begin position="123"/>
        <end position="132"/>
    </location>
</feature>
<dbReference type="GO" id="GO:0008658">
    <property type="term" value="F:penicillin binding"/>
    <property type="evidence" value="ECO:0007669"/>
    <property type="project" value="InterPro"/>
</dbReference>
<evidence type="ECO:0000259" key="12">
    <source>
        <dbReference type="Pfam" id="PF00912"/>
    </source>
</evidence>
<feature type="transmembrane region" description="Helical" evidence="10">
    <location>
        <begin position="153"/>
        <end position="174"/>
    </location>
</feature>
<keyword evidence="5" id="KW-0378">Hydrolase</keyword>
<evidence type="ECO:0000256" key="10">
    <source>
        <dbReference type="SAM" id="Phobius"/>
    </source>
</evidence>
<keyword evidence="1 13" id="KW-0121">Carboxypeptidase</keyword>
<evidence type="ECO:0000256" key="9">
    <source>
        <dbReference type="SAM" id="MobiDB-lite"/>
    </source>
</evidence>
<keyword evidence="10" id="KW-1133">Transmembrane helix</keyword>
<accession>A0A2T0MWU9</accession>
<feature type="domain" description="Glycosyl transferase family 51" evidence="12">
    <location>
        <begin position="201"/>
        <end position="371"/>
    </location>
</feature>
<feature type="region of interest" description="Disordered" evidence="9">
    <location>
        <begin position="797"/>
        <end position="887"/>
    </location>
</feature>
<keyword evidence="3" id="KW-0328">Glycosyltransferase</keyword>
<evidence type="ECO:0000256" key="7">
    <source>
        <dbReference type="ARBA" id="ARBA00034000"/>
    </source>
</evidence>
<dbReference type="PANTHER" id="PTHR32282">
    <property type="entry name" value="BINDING PROTEIN TRANSPEPTIDASE, PUTATIVE-RELATED"/>
    <property type="match status" value="1"/>
</dbReference>
<dbReference type="Pfam" id="PF00912">
    <property type="entry name" value="Transgly"/>
    <property type="match status" value="1"/>
</dbReference>
<dbReference type="Pfam" id="PF00905">
    <property type="entry name" value="Transpeptidase"/>
    <property type="match status" value="1"/>
</dbReference>
<organism evidence="13 14">
    <name type="scientific">Nonomuraea fuscirosea</name>
    <dbReference type="NCBI Taxonomy" id="1291556"/>
    <lineage>
        <taxon>Bacteria</taxon>
        <taxon>Bacillati</taxon>
        <taxon>Actinomycetota</taxon>
        <taxon>Actinomycetes</taxon>
        <taxon>Streptosporangiales</taxon>
        <taxon>Streptosporangiaceae</taxon>
        <taxon>Nonomuraea</taxon>
    </lineage>
</organism>
<dbReference type="SUPFAM" id="SSF56601">
    <property type="entry name" value="beta-lactamase/transpeptidase-like"/>
    <property type="match status" value="1"/>
</dbReference>
<dbReference type="Proteomes" id="UP000238312">
    <property type="component" value="Unassembled WGS sequence"/>
</dbReference>
<evidence type="ECO:0000256" key="6">
    <source>
        <dbReference type="ARBA" id="ARBA00023268"/>
    </source>
</evidence>
<evidence type="ECO:0000256" key="3">
    <source>
        <dbReference type="ARBA" id="ARBA00022676"/>
    </source>
</evidence>
<keyword evidence="6" id="KW-0511">Multifunctional enzyme</keyword>
<feature type="region of interest" description="Disordered" evidence="9">
    <location>
        <begin position="1"/>
        <end position="143"/>
    </location>
</feature>
<evidence type="ECO:0000256" key="2">
    <source>
        <dbReference type="ARBA" id="ARBA00022670"/>
    </source>
</evidence>
<keyword evidence="2" id="KW-0645">Protease</keyword>
<evidence type="ECO:0000259" key="11">
    <source>
        <dbReference type="Pfam" id="PF00905"/>
    </source>
</evidence>
<evidence type="ECO:0000256" key="8">
    <source>
        <dbReference type="ARBA" id="ARBA00049902"/>
    </source>
</evidence>
<evidence type="ECO:0000256" key="5">
    <source>
        <dbReference type="ARBA" id="ARBA00022801"/>
    </source>
</evidence>
<dbReference type="Gene3D" id="3.40.710.10">
    <property type="entry name" value="DD-peptidase/beta-lactamase superfamily"/>
    <property type="match status" value="1"/>
</dbReference>
<dbReference type="PANTHER" id="PTHR32282:SF34">
    <property type="entry name" value="PENICILLIN-BINDING PROTEIN 1A"/>
    <property type="match status" value="1"/>
</dbReference>
<evidence type="ECO:0000313" key="14">
    <source>
        <dbReference type="Proteomes" id="UP000238312"/>
    </source>
</evidence>
<dbReference type="Gene3D" id="1.10.3810.10">
    <property type="entry name" value="Biosynthetic peptidoglycan transglycosylase-like"/>
    <property type="match status" value="1"/>
</dbReference>
<dbReference type="GO" id="GO:0030288">
    <property type="term" value="C:outer membrane-bounded periplasmic space"/>
    <property type="evidence" value="ECO:0007669"/>
    <property type="project" value="TreeGrafter"/>
</dbReference>
<dbReference type="InterPro" id="IPR012338">
    <property type="entry name" value="Beta-lactam/transpept-like"/>
</dbReference>
<proteinExistence type="predicted"/>
<dbReference type="GO" id="GO:0009252">
    <property type="term" value="P:peptidoglycan biosynthetic process"/>
    <property type="evidence" value="ECO:0007669"/>
    <property type="project" value="TreeGrafter"/>
</dbReference>